<accession>A0A378I506</accession>
<dbReference type="Gene3D" id="2.60.120.10">
    <property type="entry name" value="Jelly Rolls"/>
    <property type="match status" value="1"/>
</dbReference>
<dbReference type="STRING" id="28083.Lbir_2269"/>
<dbReference type="Proteomes" id="UP000255066">
    <property type="component" value="Unassembled WGS sequence"/>
</dbReference>
<dbReference type="InterPro" id="IPR011051">
    <property type="entry name" value="RmlC_Cupin_sf"/>
</dbReference>
<protein>
    <submittedName>
        <fullName evidence="2">TDP-4-oxo-6-deoxy-alpha-D-glucose-3, 4-oxoisomerase</fullName>
        <ecNumber evidence="2">5.3.2.3</ecNumber>
    </submittedName>
    <submittedName>
        <fullName evidence="3">WxcM-like, C-terminal</fullName>
    </submittedName>
</protein>
<dbReference type="EC" id="5.3.2.3" evidence="2"/>
<dbReference type="CDD" id="cd20292">
    <property type="entry name" value="cupin_QdtA-like"/>
    <property type="match status" value="1"/>
</dbReference>
<proteinExistence type="predicted"/>
<dbReference type="Proteomes" id="UP000054735">
    <property type="component" value="Unassembled WGS sequence"/>
</dbReference>
<evidence type="ECO:0000259" key="1">
    <source>
        <dbReference type="Pfam" id="PF05523"/>
    </source>
</evidence>
<dbReference type="GO" id="GO:0016853">
    <property type="term" value="F:isomerase activity"/>
    <property type="evidence" value="ECO:0007669"/>
    <property type="project" value="UniProtKB-KW"/>
</dbReference>
<evidence type="ECO:0000313" key="2">
    <source>
        <dbReference type="EMBL" id="KTC68736.1"/>
    </source>
</evidence>
<dbReference type="AlphaFoldDB" id="A0A378I506"/>
<dbReference type="EMBL" id="UGNW01000001">
    <property type="protein sequence ID" value="STX30278.1"/>
    <property type="molecule type" value="Genomic_DNA"/>
</dbReference>
<name>A0A378I506_9GAMM</name>
<reference evidence="3 5" key="2">
    <citation type="submission" date="2018-06" db="EMBL/GenBank/DDBJ databases">
        <authorList>
            <consortium name="Pathogen Informatics"/>
            <person name="Doyle S."/>
        </authorList>
    </citation>
    <scope>NUCLEOTIDE SEQUENCE [LARGE SCALE GENOMIC DNA]</scope>
    <source>
        <strain evidence="3 5">NCTC12437</strain>
    </source>
</reference>
<organism evidence="3 5">
    <name type="scientific">Legionella birminghamensis</name>
    <dbReference type="NCBI Taxonomy" id="28083"/>
    <lineage>
        <taxon>Bacteria</taxon>
        <taxon>Pseudomonadati</taxon>
        <taxon>Pseudomonadota</taxon>
        <taxon>Gammaproteobacteria</taxon>
        <taxon>Legionellales</taxon>
        <taxon>Legionellaceae</taxon>
        <taxon>Legionella</taxon>
    </lineage>
</organism>
<dbReference type="InterPro" id="IPR008894">
    <property type="entry name" value="QdtA_cupin_dom"/>
</dbReference>
<sequence>MSIQFQKPQLNAPAIETIIEGVSLHCFKSVTDSRGELVVGEFLRDIPFIAKRFFFVHGVPANEIRGKHAHRQCHQFIICAKGACTVSVDNGRERKYLTLDSPAKGIYLPPLTWGEQYKYSQDAVLLVFASDYYDKDDYIYDYTEFCELAQKAANGY</sequence>
<evidence type="ECO:0000313" key="5">
    <source>
        <dbReference type="Proteomes" id="UP000255066"/>
    </source>
</evidence>
<feature type="domain" description="Sugar 3,4-ketoisomerase QdtA cupin" evidence="1">
    <location>
        <begin position="21"/>
        <end position="148"/>
    </location>
</feature>
<dbReference type="Pfam" id="PF05523">
    <property type="entry name" value="FdtA"/>
    <property type="match status" value="1"/>
</dbReference>
<reference evidence="2 4" key="1">
    <citation type="submission" date="2015-11" db="EMBL/GenBank/DDBJ databases">
        <title>Genomic analysis of 38 Legionella species identifies large and diverse effector repertoires.</title>
        <authorList>
            <person name="Burstein D."/>
            <person name="Amaro F."/>
            <person name="Zusman T."/>
            <person name="Lifshitz Z."/>
            <person name="Cohen O."/>
            <person name="Gilbert J.A."/>
            <person name="Pupko T."/>
            <person name="Shuman H.A."/>
            <person name="Segal G."/>
        </authorList>
    </citation>
    <scope>NUCLEOTIDE SEQUENCE [LARGE SCALE GENOMIC DNA]</scope>
    <source>
        <strain evidence="2 4">CDC#1407-AL-14</strain>
    </source>
</reference>
<evidence type="ECO:0000313" key="3">
    <source>
        <dbReference type="EMBL" id="STX30278.1"/>
    </source>
</evidence>
<dbReference type="EMBL" id="LNXT01000044">
    <property type="protein sequence ID" value="KTC68736.1"/>
    <property type="molecule type" value="Genomic_DNA"/>
</dbReference>
<evidence type="ECO:0000313" key="4">
    <source>
        <dbReference type="Proteomes" id="UP000054735"/>
    </source>
</evidence>
<keyword evidence="2" id="KW-0413">Isomerase</keyword>
<dbReference type="RefSeq" id="WP_058524280.1">
    <property type="nucleotide sequence ID" value="NZ_CAAAHV010000020.1"/>
</dbReference>
<keyword evidence="4" id="KW-1185">Reference proteome</keyword>
<dbReference type="InterPro" id="IPR014710">
    <property type="entry name" value="RmlC-like_jellyroll"/>
</dbReference>
<dbReference type="SUPFAM" id="SSF51182">
    <property type="entry name" value="RmlC-like cupins"/>
    <property type="match status" value="1"/>
</dbReference>
<gene>
    <name evidence="2" type="primary">fdtA</name>
    <name evidence="2" type="ORF">Lbir_2269</name>
    <name evidence="3" type="ORF">NCTC12437_00031</name>
</gene>